<sequence>MKNQIKVALPLLLGALWGVGCGGPMDEEGMAGETPAANPIPEQYLEPEGSVDGDGTVGALRACCFFRCSDNVLRGPYPNIEYGNCTNYGKYRCASKGMAFKNSSWRDC</sequence>
<proteinExistence type="predicted"/>
<protein>
    <recommendedName>
        <fullName evidence="4">Lipoprotein</fullName>
    </recommendedName>
</protein>
<dbReference type="PROSITE" id="PS51257">
    <property type="entry name" value="PROKAR_LIPOPROTEIN"/>
    <property type="match status" value="1"/>
</dbReference>
<evidence type="ECO:0000313" key="2">
    <source>
        <dbReference type="EMBL" id="AKQ68411.1"/>
    </source>
</evidence>
<reference evidence="2 3" key="1">
    <citation type="journal article" date="2016" name="PLoS ONE">
        <title>Complete Genome Sequence and Comparative Genomics of a Novel Myxobacterium Myxococcus hansupus.</title>
        <authorList>
            <person name="Sharma G."/>
            <person name="Narwani T."/>
            <person name="Subramanian S."/>
        </authorList>
    </citation>
    <scope>NUCLEOTIDE SEQUENCE [LARGE SCALE GENOMIC DNA]</scope>
    <source>
        <strain evidence="3">mixupus</strain>
    </source>
</reference>
<name>A0A0H4WYB1_9BACT</name>
<dbReference type="OrthoDB" id="5524552at2"/>
<organism evidence="2 3">
    <name type="scientific">Pseudomyxococcus hansupus</name>
    <dbReference type="NCBI Taxonomy" id="1297742"/>
    <lineage>
        <taxon>Bacteria</taxon>
        <taxon>Pseudomonadati</taxon>
        <taxon>Myxococcota</taxon>
        <taxon>Myxococcia</taxon>
        <taxon>Myxococcales</taxon>
        <taxon>Cystobacterineae</taxon>
        <taxon>Myxococcaceae</taxon>
        <taxon>Pseudomyxococcus</taxon>
    </lineage>
</organism>
<feature type="region of interest" description="Disordered" evidence="1">
    <location>
        <begin position="28"/>
        <end position="48"/>
    </location>
</feature>
<evidence type="ECO:0000256" key="1">
    <source>
        <dbReference type="SAM" id="MobiDB-lite"/>
    </source>
</evidence>
<dbReference type="AlphaFoldDB" id="A0A0H4WYB1"/>
<dbReference type="RefSeq" id="WP_002639278.1">
    <property type="nucleotide sequence ID" value="NZ_CP012109.1"/>
</dbReference>
<dbReference type="KEGG" id="mym:A176_005323"/>
<accession>A0A0H4WYB1</accession>
<evidence type="ECO:0008006" key="4">
    <source>
        <dbReference type="Google" id="ProtNLM"/>
    </source>
</evidence>
<dbReference type="Proteomes" id="UP000009026">
    <property type="component" value="Chromosome"/>
</dbReference>
<dbReference type="PATRIC" id="fig|1297742.4.peg.5408"/>
<dbReference type="EMBL" id="CP012109">
    <property type="protein sequence ID" value="AKQ68411.1"/>
    <property type="molecule type" value="Genomic_DNA"/>
</dbReference>
<keyword evidence="3" id="KW-1185">Reference proteome</keyword>
<gene>
    <name evidence="2" type="ORF">A176_005323</name>
</gene>
<evidence type="ECO:0000313" key="3">
    <source>
        <dbReference type="Proteomes" id="UP000009026"/>
    </source>
</evidence>